<dbReference type="OrthoDB" id="445983at2759"/>
<feature type="compositionally biased region" description="Basic and acidic residues" evidence="1">
    <location>
        <begin position="59"/>
        <end position="79"/>
    </location>
</feature>
<dbReference type="Gene3D" id="2.20.25.190">
    <property type="match status" value="1"/>
</dbReference>
<feature type="region of interest" description="Disordered" evidence="1">
    <location>
        <begin position="1"/>
        <end position="21"/>
    </location>
</feature>
<evidence type="ECO:0000313" key="3">
    <source>
        <dbReference type="Proteomes" id="UP000245699"/>
    </source>
</evidence>
<dbReference type="AlphaFoldDB" id="A0A2T9YLQ7"/>
<reference evidence="2 3" key="1">
    <citation type="journal article" date="2018" name="MBio">
        <title>Comparative Genomics Reveals the Core Gene Toolbox for the Fungus-Insect Symbiosis.</title>
        <authorList>
            <person name="Wang Y."/>
            <person name="Stata M."/>
            <person name="Wang W."/>
            <person name="Stajich J.E."/>
            <person name="White M.M."/>
            <person name="Moncalvo J.M."/>
        </authorList>
    </citation>
    <scope>NUCLEOTIDE SEQUENCE [LARGE SCALE GENOMIC DNA]</scope>
    <source>
        <strain evidence="2 3">AUS-77-4</strain>
    </source>
</reference>
<keyword evidence="3" id="KW-1185">Reference proteome</keyword>
<dbReference type="InterPro" id="IPR038567">
    <property type="entry name" value="T_Elf1_sf"/>
</dbReference>
<dbReference type="EMBL" id="MBFT01000328">
    <property type="protein sequence ID" value="PVU93258.1"/>
    <property type="molecule type" value="Genomic_DNA"/>
</dbReference>
<protein>
    <recommendedName>
        <fullName evidence="4">Transcription elongation factor 1 homolog</fullName>
    </recommendedName>
</protein>
<evidence type="ECO:0000256" key="1">
    <source>
        <dbReference type="SAM" id="MobiDB-lite"/>
    </source>
</evidence>
<proteinExistence type="predicted"/>
<accession>A0A2T9YLQ7</accession>
<dbReference type="Proteomes" id="UP000245699">
    <property type="component" value="Unassembled WGS sequence"/>
</dbReference>
<evidence type="ECO:0008006" key="4">
    <source>
        <dbReference type="Google" id="ProtNLM"/>
    </source>
</evidence>
<comment type="caution">
    <text evidence="2">The sequence shown here is derived from an EMBL/GenBank/DDBJ whole genome shotgun (WGS) entry which is preliminary data.</text>
</comment>
<feature type="compositionally biased region" description="Basic and acidic residues" evidence="1">
    <location>
        <begin position="99"/>
        <end position="115"/>
    </location>
</feature>
<organism evidence="2 3">
    <name type="scientific">Furculomyces boomerangus</name>
    <dbReference type="NCBI Taxonomy" id="61424"/>
    <lineage>
        <taxon>Eukaryota</taxon>
        <taxon>Fungi</taxon>
        <taxon>Fungi incertae sedis</taxon>
        <taxon>Zoopagomycota</taxon>
        <taxon>Kickxellomycotina</taxon>
        <taxon>Harpellomycetes</taxon>
        <taxon>Harpellales</taxon>
        <taxon>Harpellaceae</taxon>
        <taxon>Furculomyces</taxon>
    </lineage>
</organism>
<name>A0A2T9YLQ7_9FUNG</name>
<sequence length="115" mass="13414">MYQCKHPISLPPPPNLSFSDRNSKIGTLSYLSVAIDIYSEWIDACEEAKKQESGNTLAEYERESEQQDSDREDYQRENIQEGSEEERYDYFGEGTDSDNDQRTKRSRLQDSDDDE</sequence>
<gene>
    <name evidence="2" type="ORF">BB559_003374</name>
</gene>
<evidence type="ECO:0000313" key="2">
    <source>
        <dbReference type="EMBL" id="PVU93258.1"/>
    </source>
</evidence>
<feature type="region of interest" description="Disordered" evidence="1">
    <location>
        <begin position="51"/>
        <end position="115"/>
    </location>
</feature>